<dbReference type="GO" id="GO:0008800">
    <property type="term" value="F:beta-lactamase activity"/>
    <property type="evidence" value="ECO:0007669"/>
    <property type="project" value="InterPro"/>
</dbReference>
<evidence type="ECO:0000259" key="1">
    <source>
        <dbReference type="Pfam" id="PF13354"/>
    </source>
</evidence>
<dbReference type="Pfam" id="PF13354">
    <property type="entry name" value="Beta-lactamase2"/>
    <property type="match status" value="1"/>
</dbReference>
<dbReference type="InterPro" id="IPR000871">
    <property type="entry name" value="Beta-lactam_class-A"/>
</dbReference>
<dbReference type="Gene3D" id="3.40.710.10">
    <property type="entry name" value="DD-peptidase/beta-lactamase superfamily"/>
    <property type="match status" value="1"/>
</dbReference>
<feature type="domain" description="Beta-lactamase class A catalytic" evidence="1">
    <location>
        <begin position="79"/>
        <end position="286"/>
    </location>
</feature>
<dbReference type="PANTHER" id="PTHR35333:SF3">
    <property type="entry name" value="BETA-LACTAMASE-TYPE TRANSPEPTIDASE FOLD CONTAINING PROTEIN"/>
    <property type="match status" value="1"/>
</dbReference>
<dbReference type="PANTHER" id="PTHR35333">
    <property type="entry name" value="BETA-LACTAMASE"/>
    <property type="match status" value="1"/>
</dbReference>
<dbReference type="EMBL" id="MFKE01000019">
    <property type="protein sequence ID" value="OGG34930.1"/>
    <property type="molecule type" value="Genomic_DNA"/>
</dbReference>
<dbReference type="STRING" id="1798401.A2363_01775"/>
<accession>A0A1F6BDF6</accession>
<evidence type="ECO:0000313" key="3">
    <source>
        <dbReference type="Proteomes" id="UP000176186"/>
    </source>
</evidence>
<dbReference type="SUPFAM" id="SSF56601">
    <property type="entry name" value="beta-lactamase/transpeptidase-like"/>
    <property type="match status" value="1"/>
</dbReference>
<dbReference type="InterPro" id="IPR045155">
    <property type="entry name" value="Beta-lactam_cat"/>
</dbReference>
<dbReference type="Proteomes" id="UP000176186">
    <property type="component" value="Unassembled WGS sequence"/>
</dbReference>
<dbReference type="GO" id="GO:0046677">
    <property type="term" value="P:response to antibiotic"/>
    <property type="evidence" value="ECO:0007669"/>
    <property type="project" value="InterPro"/>
</dbReference>
<dbReference type="AlphaFoldDB" id="A0A1F6BDF6"/>
<reference evidence="2 3" key="1">
    <citation type="journal article" date="2016" name="Nat. Commun.">
        <title>Thousands of microbial genomes shed light on interconnected biogeochemical processes in an aquifer system.</title>
        <authorList>
            <person name="Anantharaman K."/>
            <person name="Brown C.T."/>
            <person name="Hug L.A."/>
            <person name="Sharon I."/>
            <person name="Castelle C.J."/>
            <person name="Probst A.J."/>
            <person name="Thomas B.C."/>
            <person name="Singh A."/>
            <person name="Wilkins M.J."/>
            <person name="Karaoz U."/>
            <person name="Brodie E.L."/>
            <person name="Williams K.H."/>
            <person name="Hubbard S.S."/>
            <person name="Banfield J.F."/>
        </authorList>
    </citation>
    <scope>NUCLEOTIDE SEQUENCE [LARGE SCALE GENOMIC DNA]</scope>
</reference>
<gene>
    <name evidence="2" type="ORF">A2363_01775</name>
</gene>
<proteinExistence type="predicted"/>
<protein>
    <recommendedName>
        <fullName evidence="1">Beta-lactamase class A catalytic domain-containing protein</fullName>
    </recommendedName>
</protein>
<evidence type="ECO:0000313" key="2">
    <source>
        <dbReference type="EMBL" id="OGG34930.1"/>
    </source>
</evidence>
<dbReference type="InterPro" id="IPR012338">
    <property type="entry name" value="Beta-lactam/transpept-like"/>
</dbReference>
<comment type="caution">
    <text evidence="2">The sequence shown here is derived from an EMBL/GenBank/DDBJ whole genome shotgun (WGS) entry which is preliminary data.</text>
</comment>
<dbReference type="GO" id="GO:0030655">
    <property type="term" value="P:beta-lactam antibiotic catabolic process"/>
    <property type="evidence" value="ECO:0007669"/>
    <property type="project" value="InterPro"/>
</dbReference>
<organism evidence="2 3">
    <name type="scientific">Candidatus Gottesmanbacteria bacterium RIFOXYB1_FULL_47_11</name>
    <dbReference type="NCBI Taxonomy" id="1798401"/>
    <lineage>
        <taxon>Bacteria</taxon>
        <taxon>Candidatus Gottesmaniibacteriota</taxon>
    </lineage>
</organism>
<sequence length="313" mass="34704">MKSVRILLISGVALVGLYLLLNQLVKLERANSHVISPLTDATVTTSTVIPPVKDRSQANSERLKDVVDGALEGATGSYGIYIKNLKTGESYVSGEHNVFDSASLYKLWVMAVVYQKIQDEQFTEDQVLREDVFVLNQKFDIDPELAEKTEGVITFSVREALRQMITVSDNYAALLLTEKIGLSSVATFLKENDLTESAVGTTGGPPTSTPYDIERFLEKLYREDVANPKYTAEMIDLLKNQKLNNGIPKYLPDASSVANKTGEIDRFKHDAGIIYTDNGDYSIVVMSESAYPPGAQERIARVSKAVFDYFTHK</sequence>
<name>A0A1F6BDF6_9BACT</name>